<proteinExistence type="predicted"/>
<organism evidence="3 4">
    <name type="scientific">Malikia spinosa</name>
    <dbReference type="NCBI Taxonomy" id="86180"/>
    <lineage>
        <taxon>Bacteria</taxon>
        <taxon>Pseudomonadati</taxon>
        <taxon>Pseudomonadota</taxon>
        <taxon>Betaproteobacteria</taxon>
        <taxon>Burkholderiales</taxon>
        <taxon>Comamonadaceae</taxon>
        <taxon>Malikia</taxon>
    </lineage>
</organism>
<reference evidence="2 5" key="2">
    <citation type="submission" date="2019-09" db="EMBL/GenBank/DDBJ databases">
        <title>Identification of Malikia spinosa a prominent benzene-, toluene-, and ethylbenzene-degrading bacterium: enrichment, isolation and whole genome sequencing.</title>
        <authorList>
            <person name="Tancsics A."/>
            <person name="Revesz F."/>
            <person name="Kriszt B."/>
        </authorList>
    </citation>
    <scope>NUCLEOTIDE SEQUENCE [LARGE SCALE GENOMIC DNA]</scope>
    <source>
        <strain evidence="2 5">AB6</strain>
    </source>
</reference>
<keyword evidence="1" id="KW-0812">Transmembrane</keyword>
<evidence type="ECO:0000256" key="1">
    <source>
        <dbReference type="SAM" id="Phobius"/>
    </source>
</evidence>
<dbReference type="AlphaFoldDB" id="A0A2S9KJ61"/>
<dbReference type="RefSeq" id="WP_105727992.1">
    <property type="nucleotide sequence ID" value="NZ_DAIPCI010000033.1"/>
</dbReference>
<comment type="caution">
    <text evidence="3">The sequence shown here is derived from an EMBL/GenBank/DDBJ whole genome shotgun (WGS) entry which is preliminary data.</text>
</comment>
<gene>
    <name evidence="3" type="ORF">C6P61_00635</name>
    <name evidence="2" type="ORF">F5985_11550</name>
</gene>
<feature type="transmembrane region" description="Helical" evidence="1">
    <location>
        <begin position="76"/>
        <end position="94"/>
    </location>
</feature>
<protein>
    <submittedName>
        <fullName evidence="3">Uncharacterized protein</fullName>
    </submittedName>
</protein>
<feature type="transmembrane region" description="Helical" evidence="1">
    <location>
        <begin position="183"/>
        <end position="202"/>
    </location>
</feature>
<keyword evidence="1" id="KW-0472">Membrane</keyword>
<reference evidence="3 4" key="1">
    <citation type="submission" date="2018-03" db="EMBL/GenBank/DDBJ databases">
        <title>Comparative genomics illustrates the genes involved in a hyperalkaliphilic mechanisms of Serpentinomonas isolated from highly-alkaline calcium-rich serpentinized springs.</title>
        <authorList>
            <person name="Suzuki S."/>
            <person name="Ishii S."/>
            <person name="Walworth N."/>
            <person name="Bird L."/>
            <person name="Kuenen J.G."/>
            <person name="Nealson K.H."/>
        </authorList>
    </citation>
    <scope>NUCLEOTIDE SEQUENCE [LARGE SCALE GENOMIC DNA]</scope>
    <source>
        <strain evidence="3 4">83</strain>
    </source>
</reference>
<keyword evidence="4" id="KW-1185">Reference proteome</keyword>
<evidence type="ECO:0000313" key="4">
    <source>
        <dbReference type="Proteomes" id="UP000238326"/>
    </source>
</evidence>
<accession>A0A2S9KJ61</accession>
<evidence type="ECO:0000313" key="3">
    <source>
        <dbReference type="EMBL" id="PRD70503.1"/>
    </source>
</evidence>
<evidence type="ECO:0000313" key="2">
    <source>
        <dbReference type="EMBL" id="MYZ52755.1"/>
    </source>
</evidence>
<name>A0A2S9KJ61_9BURK</name>
<feature type="transmembrane region" description="Helical" evidence="1">
    <location>
        <begin position="151"/>
        <end position="171"/>
    </location>
</feature>
<dbReference type="Proteomes" id="UP000481947">
    <property type="component" value="Unassembled WGS sequence"/>
</dbReference>
<sequence length="223" mass="24376">MNRLLRIYQYLAPAVLTPLSFALWWGEYGKLPQVLVAWGLPILWAYLVPAVGTNVLKVWEFDVRWKLGRFRPHHGFVFGSATATLAWLVHGQPAQDLAGVLRFALVLCSVLGFWNLLYEIKALQIGLLKVYNQPWADGEGSAAIALDYSPWFFGGFGFAHGLAIAGLELIVHRNGPPGLAASAGYLAASFLLCVAVPVLGFMRRSVCTHGHAGTRPVARKPAP</sequence>
<keyword evidence="1" id="KW-1133">Transmembrane helix</keyword>
<dbReference type="Proteomes" id="UP000238326">
    <property type="component" value="Unassembled WGS sequence"/>
</dbReference>
<dbReference type="EMBL" id="VYSB01000012">
    <property type="protein sequence ID" value="MYZ52755.1"/>
    <property type="molecule type" value="Genomic_DNA"/>
</dbReference>
<evidence type="ECO:0000313" key="5">
    <source>
        <dbReference type="Proteomes" id="UP000481947"/>
    </source>
</evidence>
<feature type="transmembrane region" description="Helical" evidence="1">
    <location>
        <begin position="38"/>
        <end position="56"/>
    </location>
</feature>
<dbReference type="EMBL" id="PVLR01000002">
    <property type="protein sequence ID" value="PRD70503.1"/>
    <property type="molecule type" value="Genomic_DNA"/>
</dbReference>
<feature type="transmembrane region" description="Helical" evidence="1">
    <location>
        <begin position="100"/>
        <end position="118"/>
    </location>
</feature>
<feature type="transmembrane region" description="Helical" evidence="1">
    <location>
        <begin position="7"/>
        <end position="26"/>
    </location>
</feature>